<dbReference type="InterPro" id="IPR045584">
    <property type="entry name" value="Pilin-like"/>
</dbReference>
<name>A0A382GFT7_9ZZZZ</name>
<dbReference type="SUPFAM" id="SSF54523">
    <property type="entry name" value="Pili subunits"/>
    <property type="match status" value="1"/>
</dbReference>
<dbReference type="AlphaFoldDB" id="A0A382GFT7"/>
<sequence>MIELLVVIAIIAILAAMLLPALASAKEKGKQAYCINSLHQLDIIFHMYEDDNEGWLHHTPNGSPPNHGKWYMNPRMRAARRLIDNPNSGEAYWGLAYYNYAGGNTRLWRCPAAKTSDEWREDGLKYGADFWLDASYGINGQFFNFSSDNKPRNNRRPRKRTDLIDANQTIIIQDAGEQKMDGGPSDNLAANGGAENLTQWKYSLAPLYPDIDWVSEWFRHGSNKPYGAASQILWADGHSSPVRYTKDCGRTPQQGGGPDFMKGIHWYTGLPR</sequence>
<gene>
    <name evidence="1" type="ORF">METZ01_LOCUS226576</name>
</gene>
<dbReference type="Gene3D" id="3.30.700.10">
    <property type="entry name" value="Glycoprotein, Type 4 Pilin"/>
    <property type="match status" value="1"/>
</dbReference>
<proteinExistence type="predicted"/>
<protein>
    <recommendedName>
        <fullName evidence="2">Type II secretion system protein GspG C-terminal domain-containing protein</fullName>
    </recommendedName>
</protein>
<accession>A0A382GFT7</accession>
<organism evidence="1">
    <name type="scientific">marine metagenome</name>
    <dbReference type="NCBI Taxonomy" id="408172"/>
    <lineage>
        <taxon>unclassified sequences</taxon>
        <taxon>metagenomes</taxon>
        <taxon>ecological metagenomes</taxon>
    </lineage>
</organism>
<evidence type="ECO:0008006" key="2">
    <source>
        <dbReference type="Google" id="ProtNLM"/>
    </source>
</evidence>
<dbReference type="EMBL" id="UINC01055162">
    <property type="protein sequence ID" value="SVB73722.1"/>
    <property type="molecule type" value="Genomic_DNA"/>
</dbReference>
<dbReference type="PANTHER" id="PTHR30093">
    <property type="entry name" value="GENERAL SECRETION PATHWAY PROTEIN G"/>
    <property type="match status" value="1"/>
</dbReference>
<reference evidence="1" key="1">
    <citation type="submission" date="2018-05" db="EMBL/GenBank/DDBJ databases">
        <authorList>
            <person name="Lanie J.A."/>
            <person name="Ng W.-L."/>
            <person name="Kazmierczak K.M."/>
            <person name="Andrzejewski T.M."/>
            <person name="Davidsen T.M."/>
            <person name="Wayne K.J."/>
            <person name="Tettelin H."/>
            <person name="Glass J.I."/>
            <person name="Rusch D."/>
            <person name="Podicherti R."/>
            <person name="Tsui H.-C.T."/>
            <person name="Winkler M.E."/>
        </authorList>
    </citation>
    <scope>NUCLEOTIDE SEQUENCE</scope>
</reference>
<evidence type="ECO:0000313" key="1">
    <source>
        <dbReference type="EMBL" id="SVB73722.1"/>
    </source>
</evidence>